<feature type="region of interest" description="Disordered" evidence="2">
    <location>
        <begin position="76"/>
        <end position="131"/>
    </location>
</feature>
<feature type="compositionally biased region" description="Basic and acidic residues" evidence="2">
    <location>
        <begin position="115"/>
        <end position="131"/>
    </location>
</feature>
<accession>A0A9E7J9I9</accession>
<evidence type="ECO:0000256" key="2">
    <source>
        <dbReference type="SAM" id="MobiDB-lite"/>
    </source>
</evidence>
<proteinExistence type="predicted"/>
<sequence length="131" mass="14367">MEEWRATINSLWEEHAKLERQLEECRSQIEILRKGTPRSKKGLVDSSFFLPSWSSFLFLLRNGFTFAEISLQLEKAAADRPAPGTPSPPATDSRVGSLAAGQQMQSAGLQGGAKNGEEAQDGDRCRGEDDA</sequence>
<dbReference type="AlphaFoldDB" id="A0A9E7J9I9"/>
<dbReference type="EMBL" id="CP097502">
    <property type="protein sequence ID" value="URD72974.1"/>
    <property type="molecule type" value="Genomic_DNA"/>
</dbReference>
<dbReference type="EMBL" id="CP097502">
    <property type="protein sequence ID" value="URD72975.1"/>
    <property type="molecule type" value="Genomic_DNA"/>
</dbReference>
<organism evidence="3 4">
    <name type="scientific">Musa troglodytarum</name>
    <name type="common">fe'i banana</name>
    <dbReference type="NCBI Taxonomy" id="320322"/>
    <lineage>
        <taxon>Eukaryota</taxon>
        <taxon>Viridiplantae</taxon>
        <taxon>Streptophyta</taxon>
        <taxon>Embryophyta</taxon>
        <taxon>Tracheophyta</taxon>
        <taxon>Spermatophyta</taxon>
        <taxon>Magnoliopsida</taxon>
        <taxon>Liliopsida</taxon>
        <taxon>Zingiberales</taxon>
        <taxon>Musaceae</taxon>
        <taxon>Musa</taxon>
    </lineage>
</organism>
<keyword evidence="1" id="KW-0175">Coiled coil</keyword>
<reference evidence="3" key="1">
    <citation type="submission" date="2022-05" db="EMBL/GenBank/DDBJ databases">
        <title>The Musa troglodytarum L. genome provides insights into the mechanism of non-climacteric behaviour and enrichment of carotenoids.</title>
        <authorList>
            <person name="Wang J."/>
        </authorList>
    </citation>
    <scope>NUCLEOTIDE SEQUENCE</scope>
    <source>
        <tissue evidence="3">Leaf</tissue>
    </source>
</reference>
<gene>
    <name evidence="3" type="ORF">MUK42_37045</name>
</gene>
<evidence type="ECO:0000313" key="4">
    <source>
        <dbReference type="Proteomes" id="UP001055439"/>
    </source>
</evidence>
<evidence type="ECO:0000313" key="3">
    <source>
        <dbReference type="EMBL" id="URD72974.1"/>
    </source>
</evidence>
<protein>
    <submittedName>
        <fullName evidence="3">Uncharacterized protein</fullName>
    </submittedName>
</protein>
<evidence type="ECO:0000256" key="1">
    <source>
        <dbReference type="SAM" id="Coils"/>
    </source>
</evidence>
<feature type="coiled-coil region" evidence="1">
    <location>
        <begin position="1"/>
        <end position="35"/>
    </location>
</feature>
<name>A0A9E7J9I9_9LILI</name>
<keyword evidence="4" id="KW-1185">Reference proteome</keyword>
<dbReference type="Proteomes" id="UP001055439">
    <property type="component" value="Chromosome 1"/>
</dbReference>